<dbReference type="Proteomes" id="UP001604277">
    <property type="component" value="Unassembled WGS sequence"/>
</dbReference>
<dbReference type="AlphaFoldDB" id="A0ABD1TQH3"/>
<proteinExistence type="predicted"/>
<keyword evidence="4" id="KW-1185">Reference proteome</keyword>
<dbReference type="Pfam" id="PF24758">
    <property type="entry name" value="LRR_At5g56370"/>
    <property type="match status" value="1"/>
</dbReference>
<dbReference type="PANTHER" id="PTHR34223:SF51">
    <property type="entry name" value="OS06G0556300 PROTEIN"/>
    <property type="match status" value="1"/>
</dbReference>
<sequence>MKRTSQIKKLAGDDEERLSTLPDCVLCYVLSFLDTKYAVQTSVLSKRFKNLWSSLPDLNFDRKSFKKLSSFNNFVDRVLPLRDNSIKVNNFKFSSRGAITCSFLDKVVNYAMSHGVQGLNLFVQYNESYNFPEAGYSSETLRIFELKCNKYHIKLRKPLSFPELEVLHLERVTFVHSDLVLSCPNLRDLTLVDCCSSRELDTLNINAPHLTKLTISSGYLELVAGKVVVSAPRLASFCYSGYHPLLLYMGELSGLEAISVDIDRFSYWKETKEEEEKKLALDVLNLLQNFHNAKSVTLSLGTIQILSVVPDLLAHERSPFVNMKSLKFKASRSCSNSVVPSHVMKFLLNNSSSVEVFMGLPRCKSCTRPPLRRRRKRCERCWQ</sequence>
<dbReference type="SUPFAM" id="SSF81383">
    <property type="entry name" value="F-box domain"/>
    <property type="match status" value="1"/>
</dbReference>
<evidence type="ECO:0000313" key="3">
    <source>
        <dbReference type="EMBL" id="KAL2514955.1"/>
    </source>
</evidence>
<dbReference type="InterPro" id="IPR055411">
    <property type="entry name" value="LRR_FXL15/At3g58940/PEG3-like"/>
</dbReference>
<evidence type="ECO:0000313" key="2">
    <source>
        <dbReference type="EMBL" id="KAL2514944.1"/>
    </source>
</evidence>
<gene>
    <name evidence="2" type="ORF">Fot_28915</name>
    <name evidence="3" type="ORF">Fot_28926</name>
</gene>
<dbReference type="EMBL" id="JBFOLJ010000008">
    <property type="protein sequence ID" value="KAL2514955.1"/>
    <property type="molecule type" value="Genomic_DNA"/>
</dbReference>
<evidence type="ECO:0000259" key="1">
    <source>
        <dbReference type="PROSITE" id="PS50181"/>
    </source>
</evidence>
<dbReference type="SUPFAM" id="SSF52047">
    <property type="entry name" value="RNI-like"/>
    <property type="match status" value="1"/>
</dbReference>
<evidence type="ECO:0000313" key="4">
    <source>
        <dbReference type="Proteomes" id="UP001604277"/>
    </source>
</evidence>
<accession>A0ABD1TQH3</accession>
<dbReference type="PROSITE" id="PS50181">
    <property type="entry name" value="FBOX"/>
    <property type="match status" value="1"/>
</dbReference>
<dbReference type="InterPro" id="IPR001810">
    <property type="entry name" value="F-box_dom"/>
</dbReference>
<protein>
    <submittedName>
        <fullName evidence="2">F-box/LRR-repeat protein</fullName>
    </submittedName>
</protein>
<dbReference type="InterPro" id="IPR053781">
    <property type="entry name" value="F-box_AtFBL13-like"/>
</dbReference>
<dbReference type="InterPro" id="IPR053197">
    <property type="entry name" value="F-box_SCFL_complex_component"/>
</dbReference>
<comment type="caution">
    <text evidence="2">The sequence shown here is derived from an EMBL/GenBank/DDBJ whole genome shotgun (WGS) entry which is preliminary data.</text>
</comment>
<reference evidence="2" key="2">
    <citation type="submission" date="2024-07" db="EMBL/GenBank/DDBJ databases">
        <title>Two chromosome-level genome assemblies of Korean endemic species Abeliophyllum distichum and Forsythia ovata (Oleaceae).</title>
        <authorList>
            <person name="Mun J.H."/>
        </authorList>
    </citation>
    <scope>NUCLEOTIDE SEQUENCE</scope>
    <source>
        <strain evidence="2">KNKB202402200001</strain>
        <tissue evidence="2">Leaf</tissue>
    </source>
</reference>
<dbReference type="SMART" id="SM00256">
    <property type="entry name" value="FBOX"/>
    <property type="match status" value="1"/>
</dbReference>
<dbReference type="Pfam" id="PF00646">
    <property type="entry name" value="F-box"/>
    <property type="match status" value="1"/>
</dbReference>
<reference evidence="4" key="1">
    <citation type="submission" date="2024-07" db="EMBL/GenBank/DDBJ databases">
        <title>Two chromosome-level genome assemblies of Korean endemic species Abeliophyllum distichum and Forsythia ovata (Oleaceae).</title>
        <authorList>
            <person name="Jang H."/>
        </authorList>
    </citation>
    <scope>NUCLEOTIDE SEQUENCE [LARGE SCALE GENOMIC DNA]</scope>
</reference>
<feature type="domain" description="F-box" evidence="1">
    <location>
        <begin position="15"/>
        <end position="68"/>
    </location>
</feature>
<dbReference type="EMBL" id="JBFOLJ010000008">
    <property type="protein sequence ID" value="KAL2514944.1"/>
    <property type="molecule type" value="Genomic_DNA"/>
</dbReference>
<dbReference type="InterPro" id="IPR036047">
    <property type="entry name" value="F-box-like_dom_sf"/>
</dbReference>
<organism evidence="2 4">
    <name type="scientific">Forsythia ovata</name>
    <dbReference type="NCBI Taxonomy" id="205694"/>
    <lineage>
        <taxon>Eukaryota</taxon>
        <taxon>Viridiplantae</taxon>
        <taxon>Streptophyta</taxon>
        <taxon>Embryophyta</taxon>
        <taxon>Tracheophyta</taxon>
        <taxon>Spermatophyta</taxon>
        <taxon>Magnoliopsida</taxon>
        <taxon>eudicotyledons</taxon>
        <taxon>Gunneridae</taxon>
        <taxon>Pentapetalae</taxon>
        <taxon>asterids</taxon>
        <taxon>lamiids</taxon>
        <taxon>Lamiales</taxon>
        <taxon>Oleaceae</taxon>
        <taxon>Forsythieae</taxon>
        <taxon>Forsythia</taxon>
    </lineage>
</organism>
<dbReference type="PANTHER" id="PTHR34223">
    <property type="entry name" value="OS11G0201299 PROTEIN"/>
    <property type="match status" value="1"/>
</dbReference>
<dbReference type="CDD" id="cd22160">
    <property type="entry name" value="F-box_AtFBL13-like"/>
    <property type="match status" value="1"/>
</dbReference>
<name>A0ABD1TQH3_9LAMI</name>